<keyword evidence="8 15" id="KW-0413">Isomerase</keyword>
<dbReference type="Gene3D" id="3.40.50.140">
    <property type="match status" value="1"/>
</dbReference>
<proteinExistence type="inferred from homology"/>
<evidence type="ECO:0000256" key="9">
    <source>
        <dbReference type="ARBA" id="ARBA00030003"/>
    </source>
</evidence>
<dbReference type="InterPro" id="IPR006171">
    <property type="entry name" value="TOPRIM_dom"/>
</dbReference>
<dbReference type="Pfam" id="PF01751">
    <property type="entry name" value="Toprim"/>
    <property type="match status" value="1"/>
</dbReference>
<evidence type="ECO:0000259" key="14">
    <source>
        <dbReference type="PROSITE" id="PS52039"/>
    </source>
</evidence>
<protein>
    <recommendedName>
        <fullName evidence="3">DNA topoisomerase</fullName>
        <ecNumber evidence="3">5.6.2.1</ecNumber>
    </recommendedName>
    <alternativeName>
        <fullName evidence="12">Omega-protein</fullName>
    </alternativeName>
    <alternativeName>
        <fullName evidence="11">Relaxing enzyme</fullName>
    </alternativeName>
    <alternativeName>
        <fullName evidence="9">Swivelase</fullName>
    </alternativeName>
    <alternativeName>
        <fullName evidence="10">Untwisting enzyme</fullName>
    </alternativeName>
</protein>
<dbReference type="GO" id="GO:0046872">
    <property type="term" value="F:metal ion binding"/>
    <property type="evidence" value="ECO:0007669"/>
    <property type="project" value="UniProtKB-KW"/>
</dbReference>
<evidence type="ECO:0000256" key="11">
    <source>
        <dbReference type="ARBA" id="ARBA00032235"/>
    </source>
</evidence>
<evidence type="ECO:0000256" key="6">
    <source>
        <dbReference type="ARBA" id="ARBA00023029"/>
    </source>
</evidence>
<dbReference type="GO" id="GO:0006265">
    <property type="term" value="P:DNA topological change"/>
    <property type="evidence" value="ECO:0007669"/>
    <property type="project" value="InterPro"/>
</dbReference>
<dbReference type="EMBL" id="CYZV01000036">
    <property type="protein sequence ID" value="CUO64012.1"/>
    <property type="molecule type" value="Genomic_DNA"/>
</dbReference>
<evidence type="ECO:0000313" key="15">
    <source>
        <dbReference type="EMBL" id="CUO64012.1"/>
    </source>
</evidence>
<evidence type="ECO:0000259" key="13">
    <source>
        <dbReference type="PROSITE" id="PS50880"/>
    </source>
</evidence>
<dbReference type="EC" id="5.6.2.1" evidence="3"/>
<dbReference type="InterPro" id="IPR013824">
    <property type="entry name" value="Topo_IA_cen_sub1"/>
</dbReference>
<name>A0A174GMY3_9CLOT</name>
<dbReference type="Proteomes" id="UP000095558">
    <property type="component" value="Unassembled WGS sequence"/>
</dbReference>
<dbReference type="InterPro" id="IPR023405">
    <property type="entry name" value="Topo_IA_core_domain"/>
</dbReference>
<dbReference type="PRINTS" id="PR00417">
    <property type="entry name" value="PRTPISMRASEI"/>
</dbReference>
<dbReference type="GO" id="GO:0003917">
    <property type="term" value="F:DNA topoisomerase type I (single strand cut, ATP-independent) activity"/>
    <property type="evidence" value="ECO:0007669"/>
    <property type="project" value="UniProtKB-EC"/>
</dbReference>
<dbReference type="InterPro" id="IPR003602">
    <property type="entry name" value="Topo_IA_DNA-bd_dom"/>
</dbReference>
<dbReference type="GO" id="GO:0043597">
    <property type="term" value="C:cytoplasmic replication fork"/>
    <property type="evidence" value="ECO:0007669"/>
    <property type="project" value="TreeGrafter"/>
</dbReference>
<dbReference type="GO" id="GO:0003677">
    <property type="term" value="F:DNA binding"/>
    <property type="evidence" value="ECO:0007669"/>
    <property type="project" value="UniProtKB-KW"/>
</dbReference>
<evidence type="ECO:0000256" key="10">
    <source>
        <dbReference type="ARBA" id="ARBA00031985"/>
    </source>
</evidence>
<dbReference type="Gene3D" id="2.70.20.10">
    <property type="entry name" value="Topoisomerase I, domain 3"/>
    <property type="match status" value="1"/>
</dbReference>
<comment type="catalytic activity">
    <reaction evidence="1">
        <text>ATP-independent breakage of single-stranded DNA, followed by passage and rejoining.</text>
        <dbReference type="EC" id="5.6.2.1"/>
    </reaction>
</comment>
<gene>
    <name evidence="15" type="primary">topB_3</name>
    <name evidence="15" type="ORF">ERS852470_02927</name>
</gene>
<dbReference type="AlphaFoldDB" id="A0A174GMY3"/>
<dbReference type="SMART" id="SM00436">
    <property type="entry name" value="TOP1Bc"/>
    <property type="match status" value="1"/>
</dbReference>
<dbReference type="Pfam" id="PF01131">
    <property type="entry name" value="Topoisom_bac"/>
    <property type="match status" value="1"/>
</dbReference>
<dbReference type="PROSITE" id="PS50880">
    <property type="entry name" value="TOPRIM"/>
    <property type="match status" value="1"/>
</dbReference>
<dbReference type="CDD" id="cd03362">
    <property type="entry name" value="TOPRIM_TopoIA_TopoIII"/>
    <property type="match status" value="1"/>
</dbReference>
<dbReference type="PANTHER" id="PTHR11390:SF21">
    <property type="entry name" value="DNA TOPOISOMERASE 3-ALPHA"/>
    <property type="match status" value="1"/>
</dbReference>
<dbReference type="PROSITE" id="PS00396">
    <property type="entry name" value="TOPO_IA_1"/>
    <property type="match status" value="1"/>
</dbReference>
<dbReference type="InterPro" id="IPR023406">
    <property type="entry name" value="Topo_IA_AS"/>
</dbReference>
<evidence type="ECO:0000256" key="1">
    <source>
        <dbReference type="ARBA" id="ARBA00000213"/>
    </source>
</evidence>
<keyword evidence="6" id="KW-0799">Topoisomerase</keyword>
<keyword evidence="4" id="KW-0479">Metal-binding</keyword>
<dbReference type="GeneID" id="83012149"/>
<evidence type="ECO:0000256" key="4">
    <source>
        <dbReference type="ARBA" id="ARBA00022723"/>
    </source>
</evidence>
<evidence type="ECO:0000256" key="2">
    <source>
        <dbReference type="ARBA" id="ARBA00009446"/>
    </source>
</evidence>
<dbReference type="InterPro" id="IPR013826">
    <property type="entry name" value="Topo_IA_cen_sub3"/>
</dbReference>
<dbReference type="InterPro" id="IPR013825">
    <property type="entry name" value="Topo_IA_cen_sub2"/>
</dbReference>
<organism evidence="15 16">
    <name type="scientific">Clostridium disporicum</name>
    <dbReference type="NCBI Taxonomy" id="84024"/>
    <lineage>
        <taxon>Bacteria</taxon>
        <taxon>Bacillati</taxon>
        <taxon>Bacillota</taxon>
        <taxon>Clostridia</taxon>
        <taxon>Eubacteriales</taxon>
        <taxon>Clostridiaceae</taxon>
        <taxon>Clostridium</taxon>
    </lineage>
</organism>
<evidence type="ECO:0000256" key="3">
    <source>
        <dbReference type="ARBA" id="ARBA00012891"/>
    </source>
</evidence>
<evidence type="ECO:0000256" key="5">
    <source>
        <dbReference type="ARBA" id="ARBA00022842"/>
    </source>
</evidence>
<dbReference type="InterPro" id="IPR013497">
    <property type="entry name" value="Topo_IA_cen"/>
</dbReference>
<dbReference type="Gene3D" id="1.10.290.10">
    <property type="entry name" value="Topoisomerase I, domain 4"/>
    <property type="match status" value="1"/>
</dbReference>
<dbReference type="Gene3D" id="1.10.460.10">
    <property type="entry name" value="Topoisomerase I, domain 2"/>
    <property type="match status" value="1"/>
</dbReference>
<dbReference type="InterPro" id="IPR034144">
    <property type="entry name" value="TOPRIM_TopoIII"/>
</dbReference>
<evidence type="ECO:0000256" key="8">
    <source>
        <dbReference type="ARBA" id="ARBA00023235"/>
    </source>
</evidence>
<dbReference type="RefSeq" id="WP_042398858.1">
    <property type="nucleotide sequence ID" value="NZ_CYZV01000036.1"/>
</dbReference>
<comment type="similarity">
    <text evidence="2">Belongs to the type IA topoisomerase family.</text>
</comment>
<dbReference type="PANTHER" id="PTHR11390">
    <property type="entry name" value="PROKARYOTIC DNA TOPOISOMERASE"/>
    <property type="match status" value="1"/>
</dbReference>
<dbReference type="InterPro" id="IPR005738">
    <property type="entry name" value="TopoIII"/>
</dbReference>
<accession>A0A174GMY3</accession>
<dbReference type="CDD" id="cd00186">
    <property type="entry name" value="TOP1Ac"/>
    <property type="match status" value="1"/>
</dbReference>
<dbReference type="GO" id="GO:0006281">
    <property type="term" value="P:DNA repair"/>
    <property type="evidence" value="ECO:0007669"/>
    <property type="project" value="TreeGrafter"/>
</dbReference>
<dbReference type="PROSITE" id="PS52039">
    <property type="entry name" value="TOPO_IA_2"/>
    <property type="match status" value="1"/>
</dbReference>
<reference evidence="15 16" key="1">
    <citation type="submission" date="2015-09" db="EMBL/GenBank/DDBJ databases">
        <authorList>
            <consortium name="Pathogen Informatics"/>
        </authorList>
    </citation>
    <scope>NUCLEOTIDE SEQUENCE [LARGE SCALE GENOMIC DNA]</scope>
    <source>
        <strain evidence="15 16">2789STDY5834855</strain>
    </source>
</reference>
<dbReference type="SMART" id="SM00437">
    <property type="entry name" value="TOP1Ac"/>
    <property type="match status" value="1"/>
</dbReference>
<keyword evidence="5" id="KW-0460">Magnesium</keyword>
<dbReference type="InterPro" id="IPR000380">
    <property type="entry name" value="Topo_IA"/>
</dbReference>
<keyword evidence="7" id="KW-0238">DNA-binding</keyword>
<feature type="domain" description="Toprim" evidence="13">
    <location>
        <begin position="1"/>
        <end position="134"/>
    </location>
</feature>
<dbReference type="SUPFAM" id="SSF56712">
    <property type="entry name" value="Prokaryotic type I DNA topoisomerase"/>
    <property type="match status" value="1"/>
</dbReference>
<evidence type="ECO:0000256" key="12">
    <source>
        <dbReference type="ARBA" id="ARBA00032877"/>
    </source>
</evidence>
<feature type="domain" description="Topo IA-type catalytic" evidence="14">
    <location>
        <begin position="151"/>
        <end position="582"/>
    </location>
</feature>
<sequence>MKLVIAEKPSVALEISKVIGASEKKNGYYEGNNYLVTWCVGHLVENAMPEDYSVEYKKWNLETLPIIPEEWKTKVSSKTKDQFRVIKELANRDDVEELICGTDAGREGELIFRLVYNQIGSNKPIKRLWISSMTRESIEKGFCKLKDGREFESLYKSAFCRSKADWLVGLNATRLYTGLYNKMLNVGRVQTPTINLIVKRDEEIKNFEPKQYFVVKADTGLFIAAKKFDGITEAYSIVNKCNGKDAIIKNVIKEEKNIKPSGLLDLTSLQREANKLLGFSAQQTLDLAQCLYEKKIITYPRTDSKFLTEDMKNETKDLIINLVNSNLLGENLREKYEIEAVKLESIINDKKVSDHHAIIPTNEVLKHDLSLTDSEEKILYLVAYKLLESVYKPIKQTNIKIDLGIEDEIFEFSGKQILDNGFKLIEKLMKEKLGIEIEEDKNSFEGEVNVGQRFENVELSSEAKKTQPPKYYTEDTLLSAMENVGRLVDDKELKESLSKGLGTPATRAGIIEQIIKKGFVKRDGKKLISTIEGKELMKILPEDIKSPELTAKWEYELERINNGELSEGEFLEEIKVYINSLINNAKGNLNKEFVKSKEREIIGKCPRCNKNVYEGKLNFYCEGGKECGFTLWKQDKFFTNAKKEINKSIAKKLLKDGKAEVKGLYSVKKDKKYDATVVLEDTGKFINFKLEF</sequence>
<dbReference type="InterPro" id="IPR003601">
    <property type="entry name" value="Topo_IA_2"/>
</dbReference>
<evidence type="ECO:0000313" key="16">
    <source>
        <dbReference type="Proteomes" id="UP000095558"/>
    </source>
</evidence>
<evidence type="ECO:0000256" key="7">
    <source>
        <dbReference type="ARBA" id="ARBA00023125"/>
    </source>
</evidence>
<dbReference type="SMART" id="SM00493">
    <property type="entry name" value="TOPRIM"/>
    <property type="match status" value="1"/>
</dbReference>
<dbReference type="NCBIfam" id="NF005829">
    <property type="entry name" value="PRK07726.1"/>
    <property type="match status" value="1"/>
</dbReference>
<dbReference type="GO" id="GO:0006310">
    <property type="term" value="P:DNA recombination"/>
    <property type="evidence" value="ECO:0007669"/>
    <property type="project" value="TreeGrafter"/>
</dbReference>
<dbReference type="NCBIfam" id="TIGR01056">
    <property type="entry name" value="topB"/>
    <property type="match status" value="1"/>
</dbReference>